<name>A0A0G2F9M2_9PEZI</name>
<dbReference type="AlphaFoldDB" id="A0A0G2F9M2"/>
<keyword evidence="3" id="KW-1185">Reference proteome</keyword>
<evidence type="ECO:0000313" key="2">
    <source>
        <dbReference type="EMBL" id="KKY30896.1"/>
    </source>
</evidence>
<dbReference type="Pfam" id="PF24137">
    <property type="entry name" value="DA_N"/>
    <property type="match status" value="1"/>
</dbReference>
<dbReference type="OrthoDB" id="5344254at2759"/>
<reference evidence="2 3" key="2">
    <citation type="submission" date="2015-05" db="EMBL/GenBank/DDBJ databases">
        <authorList>
            <person name="Morales-Cruz A."/>
            <person name="Amrine K.C."/>
            <person name="Cantu D."/>
        </authorList>
    </citation>
    <scope>NUCLEOTIDE SEQUENCE [LARGE SCALE GENOMIC DNA]</scope>
    <source>
        <strain evidence="2">DA912</strain>
    </source>
</reference>
<protein>
    <recommendedName>
        <fullName evidence="1">Diels-Alderase N-terminal domain-containing protein</fullName>
    </recommendedName>
</protein>
<accession>A0A0G2F9M2</accession>
<organism evidence="2 3">
    <name type="scientific">Diaporthe ampelina</name>
    <dbReference type="NCBI Taxonomy" id="1214573"/>
    <lineage>
        <taxon>Eukaryota</taxon>
        <taxon>Fungi</taxon>
        <taxon>Dikarya</taxon>
        <taxon>Ascomycota</taxon>
        <taxon>Pezizomycotina</taxon>
        <taxon>Sordariomycetes</taxon>
        <taxon>Sordariomycetidae</taxon>
        <taxon>Diaporthales</taxon>
        <taxon>Diaporthaceae</taxon>
        <taxon>Diaporthe</taxon>
    </lineage>
</organism>
<dbReference type="EMBL" id="LCUC01000434">
    <property type="protein sequence ID" value="KKY30896.1"/>
    <property type="molecule type" value="Genomic_DNA"/>
</dbReference>
<evidence type="ECO:0000313" key="3">
    <source>
        <dbReference type="Proteomes" id="UP000034680"/>
    </source>
</evidence>
<proteinExistence type="predicted"/>
<evidence type="ECO:0000259" key="1">
    <source>
        <dbReference type="Pfam" id="PF24137"/>
    </source>
</evidence>
<dbReference type="InterPro" id="IPR056402">
    <property type="entry name" value="DA_N"/>
</dbReference>
<gene>
    <name evidence="2" type="ORF">UCDDA912_g09154</name>
</gene>
<comment type="caution">
    <text evidence="2">The sequence shown here is derived from an EMBL/GenBank/DDBJ whole genome shotgun (WGS) entry which is preliminary data.</text>
</comment>
<dbReference type="STRING" id="1214573.A0A0G2F9M2"/>
<dbReference type="Proteomes" id="UP000034680">
    <property type="component" value="Unassembled WGS sequence"/>
</dbReference>
<reference evidence="2 3" key="1">
    <citation type="submission" date="2015-05" db="EMBL/GenBank/DDBJ databases">
        <title>Distinctive expansion of gene families associated with plant cell wall degradation and secondary metabolism in the genomes of grapevine trunk pathogens.</title>
        <authorList>
            <person name="Lawrence D.P."/>
            <person name="Travadon R."/>
            <person name="Rolshausen P.E."/>
            <person name="Baumgartner K."/>
        </authorList>
    </citation>
    <scope>NUCLEOTIDE SEQUENCE [LARGE SCALE GENOMIC DNA]</scope>
    <source>
        <strain evidence="2">DA912</strain>
    </source>
</reference>
<sequence length="145" mass="15577">MHSIHLEPVSTNGTISVEHLSVAGNLDGFKMTTRAARGSADLWYFDMVSSASNQTLNIVFFNSGEFSQYPHLLSVQVSGVYANRTSVYFEALADSGVSLTNGPRWRHGCQNLLPGLYWANAVTDASTAVDLQVGETTVSFADGVG</sequence>
<feature type="domain" description="Diels-Alderase N-terminal" evidence="1">
    <location>
        <begin position="3"/>
        <end position="103"/>
    </location>
</feature>